<organism evidence="8 9">
    <name type="scientific">Paenibacillus rigui</name>
    <dbReference type="NCBI Taxonomy" id="554312"/>
    <lineage>
        <taxon>Bacteria</taxon>
        <taxon>Bacillati</taxon>
        <taxon>Bacillota</taxon>
        <taxon>Bacilli</taxon>
        <taxon>Bacillales</taxon>
        <taxon>Paenibacillaceae</taxon>
        <taxon>Paenibacillus</taxon>
    </lineage>
</organism>
<keyword evidence="3 6" id="KW-0812">Transmembrane</keyword>
<evidence type="ECO:0000256" key="3">
    <source>
        <dbReference type="ARBA" id="ARBA00022692"/>
    </source>
</evidence>
<reference evidence="8 9" key="1">
    <citation type="submission" date="2017-07" db="EMBL/GenBank/DDBJ databases">
        <title>Genome sequencing and assembly of Paenibacillus rigui.</title>
        <authorList>
            <person name="Mayilraj S."/>
        </authorList>
    </citation>
    <scope>NUCLEOTIDE SEQUENCE [LARGE SCALE GENOMIC DNA]</scope>
    <source>
        <strain evidence="8 9">JCM 16352</strain>
    </source>
</reference>
<evidence type="ECO:0000259" key="7">
    <source>
        <dbReference type="PROSITE" id="PS50850"/>
    </source>
</evidence>
<feature type="transmembrane region" description="Helical" evidence="6">
    <location>
        <begin position="67"/>
        <end position="84"/>
    </location>
</feature>
<dbReference type="PANTHER" id="PTHR23526:SF4">
    <property type="entry name" value="INTEGRAL MEMBRANE TRANSPORT PROTEIN"/>
    <property type="match status" value="1"/>
</dbReference>
<dbReference type="Gene3D" id="1.20.1250.20">
    <property type="entry name" value="MFS general substrate transporter like domains"/>
    <property type="match status" value="2"/>
</dbReference>
<dbReference type="AlphaFoldDB" id="A0A229ULQ4"/>
<dbReference type="CDD" id="cd17325">
    <property type="entry name" value="MFS_MdtG_SLC18_like"/>
    <property type="match status" value="1"/>
</dbReference>
<dbReference type="PRINTS" id="PR01035">
    <property type="entry name" value="TCRTETA"/>
</dbReference>
<feature type="transmembrane region" description="Helical" evidence="6">
    <location>
        <begin position="267"/>
        <end position="290"/>
    </location>
</feature>
<keyword evidence="2" id="KW-0813">Transport</keyword>
<keyword evidence="4 6" id="KW-1133">Transmembrane helix</keyword>
<feature type="transmembrane region" description="Helical" evidence="6">
    <location>
        <begin position="338"/>
        <end position="365"/>
    </location>
</feature>
<evidence type="ECO:0000256" key="4">
    <source>
        <dbReference type="ARBA" id="ARBA00022989"/>
    </source>
</evidence>
<keyword evidence="9" id="KW-1185">Reference proteome</keyword>
<dbReference type="InterPro" id="IPR020846">
    <property type="entry name" value="MFS_dom"/>
</dbReference>
<dbReference type="Pfam" id="PF07690">
    <property type="entry name" value="MFS_1"/>
    <property type="match status" value="2"/>
</dbReference>
<sequence>MILRNVNTISLGFQMMLSMTRPMIPLYASSLGANTWDIGLLTAAYSFFPLMLAIYAGRLADHAGDRLPVASGIIGSMIGLVLPFCFPSMWALFVSQFIVGISQVFIQVSLQNVLGNAATQENRDYYFSMFSMTVALGGVFGPVAAGYLADHFSFATVFLTSVFMGLLPLILCPWIPVIIRPNQQDRAEHEGSSFTLLKIPVLRKALASSALVLYSRDTFVAYFPLLAMHLHISATAIGWIITIQSMMMVTVRFFLSRLTVRFGRNRILLASILTAGLAFLLVPFAGRVYVLCLLSALMGLGLGCGQPLSMTTTYNASPKSRTGEVLGLRLAANRLSQLIAPLFFGLLGSSAGLISVFYVSGAFLIGGAFLTKSRDEETITANGSTVSTGKT</sequence>
<dbReference type="PROSITE" id="PS50850">
    <property type="entry name" value="MFS"/>
    <property type="match status" value="1"/>
</dbReference>
<dbReference type="Proteomes" id="UP000215509">
    <property type="component" value="Unassembled WGS sequence"/>
</dbReference>
<feature type="transmembrane region" description="Helical" evidence="6">
    <location>
        <begin position="126"/>
        <end position="148"/>
    </location>
</feature>
<evidence type="ECO:0000313" key="8">
    <source>
        <dbReference type="EMBL" id="OXM84311.1"/>
    </source>
</evidence>
<comment type="subcellular location">
    <subcellularLocation>
        <location evidence="1">Cell membrane</location>
        <topology evidence="1">Multi-pass membrane protein</topology>
    </subcellularLocation>
</comment>
<feature type="domain" description="Major facilitator superfamily (MFS) profile" evidence="7">
    <location>
        <begin position="1"/>
        <end position="379"/>
    </location>
</feature>
<dbReference type="OrthoDB" id="4822895at2"/>
<feature type="transmembrane region" description="Helical" evidence="6">
    <location>
        <begin position="236"/>
        <end position="255"/>
    </location>
</feature>
<dbReference type="GO" id="GO:0022857">
    <property type="term" value="F:transmembrane transporter activity"/>
    <property type="evidence" value="ECO:0007669"/>
    <property type="project" value="InterPro"/>
</dbReference>
<name>A0A229ULQ4_9BACL</name>
<dbReference type="GO" id="GO:0005886">
    <property type="term" value="C:plasma membrane"/>
    <property type="evidence" value="ECO:0007669"/>
    <property type="project" value="UniProtKB-SubCell"/>
</dbReference>
<evidence type="ECO:0000256" key="5">
    <source>
        <dbReference type="ARBA" id="ARBA00023136"/>
    </source>
</evidence>
<evidence type="ECO:0000313" key="9">
    <source>
        <dbReference type="Proteomes" id="UP000215509"/>
    </source>
</evidence>
<dbReference type="SUPFAM" id="SSF103473">
    <property type="entry name" value="MFS general substrate transporter"/>
    <property type="match status" value="1"/>
</dbReference>
<evidence type="ECO:0000256" key="6">
    <source>
        <dbReference type="SAM" id="Phobius"/>
    </source>
</evidence>
<dbReference type="InterPro" id="IPR011701">
    <property type="entry name" value="MFS"/>
</dbReference>
<gene>
    <name evidence="8" type="ORF">CF651_21240</name>
</gene>
<comment type="caution">
    <text evidence="8">The sequence shown here is derived from an EMBL/GenBank/DDBJ whole genome shotgun (WGS) entry which is preliminary data.</text>
</comment>
<feature type="transmembrane region" description="Helical" evidence="6">
    <location>
        <begin position="38"/>
        <end position="55"/>
    </location>
</feature>
<dbReference type="InterPro" id="IPR036259">
    <property type="entry name" value="MFS_trans_sf"/>
</dbReference>
<evidence type="ECO:0000256" key="2">
    <source>
        <dbReference type="ARBA" id="ARBA00022448"/>
    </source>
</evidence>
<feature type="transmembrane region" description="Helical" evidence="6">
    <location>
        <begin position="196"/>
        <end position="216"/>
    </location>
</feature>
<dbReference type="PANTHER" id="PTHR23526">
    <property type="entry name" value="INTEGRAL MEMBRANE TRANSPORT PROTEIN-RELATED"/>
    <property type="match status" value="1"/>
</dbReference>
<feature type="transmembrane region" description="Helical" evidence="6">
    <location>
        <begin position="154"/>
        <end position="175"/>
    </location>
</feature>
<protein>
    <submittedName>
        <fullName evidence="8">MFS transporter</fullName>
    </submittedName>
</protein>
<evidence type="ECO:0000256" key="1">
    <source>
        <dbReference type="ARBA" id="ARBA00004651"/>
    </source>
</evidence>
<dbReference type="InterPro" id="IPR052528">
    <property type="entry name" value="Sugar_transport-like"/>
</dbReference>
<keyword evidence="5 6" id="KW-0472">Membrane</keyword>
<accession>A0A229ULQ4</accession>
<proteinExistence type="predicted"/>
<dbReference type="InterPro" id="IPR001958">
    <property type="entry name" value="Tet-R_TetA/multi-R_MdtG-like"/>
</dbReference>
<dbReference type="EMBL" id="NMQW01000033">
    <property type="protein sequence ID" value="OXM84311.1"/>
    <property type="molecule type" value="Genomic_DNA"/>
</dbReference>
<dbReference type="RefSeq" id="WP_094016883.1">
    <property type="nucleotide sequence ID" value="NZ_NMQW01000033.1"/>
</dbReference>